<protein>
    <submittedName>
        <fullName evidence="2">Uncharacterized protein</fullName>
    </submittedName>
</protein>
<sequence length="63" mass="6907">MTITLTFSAFSRTSSNLTPTAISIAQHISQHSPGGMSHTSNLNDQKQTATQHSNHITHYLDKI</sequence>
<proteinExistence type="predicted"/>
<evidence type="ECO:0000313" key="2">
    <source>
        <dbReference type="EMBL" id="MBX50070.1"/>
    </source>
</evidence>
<name>A0A2P2P5Q5_RHIMU</name>
<dbReference type="AlphaFoldDB" id="A0A2P2P5Q5"/>
<feature type="compositionally biased region" description="Polar residues" evidence="1">
    <location>
        <begin position="29"/>
        <end position="56"/>
    </location>
</feature>
<feature type="region of interest" description="Disordered" evidence="1">
    <location>
        <begin position="29"/>
        <end position="63"/>
    </location>
</feature>
<reference evidence="2" key="1">
    <citation type="submission" date="2018-02" db="EMBL/GenBank/DDBJ databases">
        <title>Rhizophora mucronata_Transcriptome.</title>
        <authorList>
            <person name="Meera S.P."/>
            <person name="Sreeshan A."/>
            <person name="Augustine A."/>
        </authorList>
    </citation>
    <scope>NUCLEOTIDE SEQUENCE</scope>
    <source>
        <tissue evidence="2">Leaf</tissue>
    </source>
</reference>
<organism evidence="2">
    <name type="scientific">Rhizophora mucronata</name>
    <name type="common">Asiatic mangrove</name>
    <dbReference type="NCBI Taxonomy" id="61149"/>
    <lineage>
        <taxon>Eukaryota</taxon>
        <taxon>Viridiplantae</taxon>
        <taxon>Streptophyta</taxon>
        <taxon>Embryophyta</taxon>
        <taxon>Tracheophyta</taxon>
        <taxon>Spermatophyta</taxon>
        <taxon>Magnoliopsida</taxon>
        <taxon>eudicotyledons</taxon>
        <taxon>Gunneridae</taxon>
        <taxon>Pentapetalae</taxon>
        <taxon>rosids</taxon>
        <taxon>fabids</taxon>
        <taxon>Malpighiales</taxon>
        <taxon>Rhizophoraceae</taxon>
        <taxon>Rhizophora</taxon>
    </lineage>
</organism>
<evidence type="ECO:0000256" key="1">
    <source>
        <dbReference type="SAM" id="MobiDB-lite"/>
    </source>
</evidence>
<accession>A0A2P2P5Q5</accession>
<dbReference type="EMBL" id="GGEC01069586">
    <property type="protein sequence ID" value="MBX50070.1"/>
    <property type="molecule type" value="Transcribed_RNA"/>
</dbReference>